<reference evidence="2" key="1">
    <citation type="submission" date="2020-05" db="EMBL/GenBank/DDBJ databases">
        <title>The first insight into the ecology of ammonia-tolerant syntrophic propionate oxidizing bacteria.</title>
        <authorList>
            <person name="Singh A."/>
            <person name="Schnurer A."/>
            <person name="Westerholm M."/>
        </authorList>
    </citation>
    <scope>NUCLEOTIDE SEQUENCE</scope>
    <source>
        <strain evidence="2">MAG54</strain>
    </source>
</reference>
<dbReference type="Pfam" id="PF01161">
    <property type="entry name" value="PBP"/>
    <property type="match status" value="1"/>
</dbReference>
<protein>
    <recommendedName>
        <fullName evidence="4">YbhB/YbcL family Raf kinase inhibitor-like protein</fullName>
    </recommendedName>
</protein>
<comment type="caution">
    <text evidence="2">The sequence shown here is derived from an EMBL/GenBank/DDBJ whole genome shotgun (WGS) entry which is preliminary data.</text>
</comment>
<dbReference type="AlphaFoldDB" id="A0A8T7H5F8"/>
<sequence>MQNLTIEVDFDRFPPEHTCDGDNISPRIRVSGSDAPYLAVIMDDPDDPTGTFTHWLAWNIPSTGEIPMATARRWQPTAAKKHLRSRLRPREGPESPDLQLGREIGARRRQTRPHRCHAGAHPPVR</sequence>
<evidence type="ECO:0000313" key="3">
    <source>
        <dbReference type="Proteomes" id="UP000737555"/>
    </source>
</evidence>
<dbReference type="SUPFAM" id="SSF49777">
    <property type="entry name" value="PEBP-like"/>
    <property type="match status" value="1"/>
</dbReference>
<name>A0A8T7H5F8_9EURY</name>
<evidence type="ECO:0000256" key="1">
    <source>
        <dbReference type="SAM" id="MobiDB-lite"/>
    </source>
</evidence>
<gene>
    <name evidence="2" type="ORF">HQQ74_10515</name>
</gene>
<organism evidence="2 3">
    <name type="scientific">Methanoculleus bourgensis</name>
    <dbReference type="NCBI Taxonomy" id="83986"/>
    <lineage>
        <taxon>Archaea</taxon>
        <taxon>Methanobacteriati</taxon>
        <taxon>Methanobacteriota</taxon>
        <taxon>Stenosarchaea group</taxon>
        <taxon>Methanomicrobia</taxon>
        <taxon>Methanomicrobiales</taxon>
        <taxon>Methanomicrobiaceae</taxon>
        <taxon>Methanoculleus</taxon>
    </lineage>
</organism>
<dbReference type="Proteomes" id="UP000737555">
    <property type="component" value="Unassembled WGS sequence"/>
</dbReference>
<dbReference type="InterPro" id="IPR036610">
    <property type="entry name" value="PEBP-like_sf"/>
</dbReference>
<proteinExistence type="predicted"/>
<accession>A0A8T7H5F8</accession>
<dbReference type="EMBL" id="JABMJE010000212">
    <property type="protein sequence ID" value="NQS79107.1"/>
    <property type="molecule type" value="Genomic_DNA"/>
</dbReference>
<dbReference type="Gene3D" id="3.90.280.10">
    <property type="entry name" value="PEBP-like"/>
    <property type="match status" value="1"/>
</dbReference>
<evidence type="ECO:0000313" key="2">
    <source>
        <dbReference type="EMBL" id="NQS79107.1"/>
    </source>
</evidence>
<dbReference type="InterPro" id="IPR008914">
    <property type="entry name" value="PEBP"/>
</dbReference>
<evidence type="ECO:0008006" key="4">
    <source>
        <dbReference type="Google" id="ProtNLM"/>
    </source>
</evidence>
<feature type="compositionally biased region" description="Basic residues" evidence="1">
    <location>
        <begin position="107"/>
        <end position="125"/>
    </location>
</feature>
<feature type="region of interest" description="Disordered" evidence="1">
    <location>
        <begin position="71"/>
        <end position="125"/>
    </location>
</feature>